<accession>A0A2T0MEU7</accession>
<name>A0A2T0MEU7_9FLAO</name>
<evidence type="ECO:0000313" key="1">
    <source>
        <dbReference type="EMBL" id="PRX56084.1"/>
    </source>
</evidence>
<keyword evidence="2" id="KW-1185">Reference proteome</keyword>
<proteinExistence type="predicted"/>
<comment type="caution">
    <text evidence="1">The sequence shown here is derived from an EMBL/GenBank/DDBJ whole genome shotgun (WGS) entry which is preliminary data.</text>
</comment>
<evidence type="ECO:0000313" key="2">
    <source>
        <dbReference type="Proteomes" id="UP000237640"/>
    </source>
</evidence>
<sequence length="29" mass="2917">MSTPKVNGKGDIILISTGAGMLAHIASYA</sequence>
<dbReference type="Proteomes" id="UP000237640">
    <property type="component" value="Unassembled WGS sequence"/>
</dbReference>
<organism evidence="1 2">
    <name type="scientific">Flagellimonas meridianipacifica</name>
    <dbReference type="NCBI Taxonomy" id="1080225"/>
    <lineage>
        <taxon>Bacteria</taxon>
        <taxon>Pseudomonadati</taxon>
        <taxon>Bacteroidota</taxon>
        <taxon>Flavobacteriia</taxon>
        <taxon>Flavobacteriales</taxon>
        <taxon>Flavobacteriaceae</taxon>
        <taxon>Flagellimonas</taxon>
    </lineage>
</organism>
<gene>
    <name evidence="1" type="ORF">CLV81_0074</name>
</gene>
<dbReference type="EMBL" id="PVYX01000001">
    <property type="protein sequence ID" value="PRX56084.1"/>
    <property type="molecule type" value="Genomic_DNA"/>
</dbReference>
<reference evidence="1 2" key="1">
    <citation type="submission" date="2018-03" db="EMBL/GenBank/DDBJ databases">
        <title>Genomic Encyclopedia of Archaeal and Bacterial Type Strains, Phase II (KMG-II): from individual species to whole genera.</title>
        <authorList>
            <person name="Goeker M."/>
        </authorList>
    </citation>
    <scope>NUCLEOTIDE SEQUENCE [LARGE SCALE GENOMIC DNA]</scope>
    <source>
        <strain evidence="1 2">DSM 25027</strain>
    </source>
</reference>
<protein>
    <submittedName>
        <fullName evidence="1">Uncharacterized protein</fullName>
    </submittedName>
</protein>
<dbReference type="AlphaFoldDB" id="A0A2T0MEU7"/>